<dbReference type="Proteomes" id="UP000319383">
    <property type="component" value="Chromosome"/>
</dbReference>
<dbReference type="OrthoDB" id="9800897at2"/>
<name>A0A517ZUV5_9PLAN</name>
<evidence type="ECO:0000313" key="4">
    <source>
        <dbReference type="EMBL" id="QDU46206.1"/>
    </source>
</evidence>
<evidence type="ECO:0000256" key="1">
    <source>
        <dbReference type="ARBA" id="ARBA00022553"/>
    </source>
</evidence>
<dbReference type="AlphaFoldDB" id="A0A517ZUV5"/>
<dbReference type="KEGG" id="sdyn:Mal52_47240"/>
<dbReference type="PROSITE" id="PS50110">
    <property type="entry name" value="RESPONSE_REGULATORY"/>
    <property type="match status" value="1"/>
</dbReference>
<dbReference type="Pfam" id="PF00072">
    <property type="entry name" value="Response_reg"/>
    <property type="match status" value="1"/>
</dbReference>
<reference evidence="4 5" key="1">
    <citation type="submission" date="2019-02" db="EMBL/GenBank/DDBJ databases">
        <title>Deep-cultivation of Planctomycetes and their phenomic and genomic characterization uncovers novel biology.</title>
        <authorList>
            <person name="Wiegand S."/>
            <person name="Jogler M."/>
            <person name="Boedeker C."/>
            <person name="Pinto D."/>
            <person name="Vollmers J."/>
            <person name="Rivas-Marin E."/>
            <person name="Kohn T."/>
            <person name="Peeters S.H."/>
            <person name="Heuer A."/>
            <person name="Rast P."/>
            <person name="Oberbeckmann S."/>
            <person name="Bunk B."/>
            <person name="Jeske O."/>
            <person name="Meyerdierks A."/>
            <person name="Storesund J.E."/>
            <person name="Kallscheuer N."/>
            <person name="Luecker S."/>
            <person name="Lage O.M."/>
            <person name="Pohl T."/>
            <person name="Merkel B.J."/>
            <person name="Hornburger P."/>
            <person name="Mueller R.-W."/>
            <person name="Bruemmer F."/>
            <person name="Labrenz M."/>
            <person name="Spormann A.M."/>
            <person name="Op den Camp H."/>
            <person name="Overmann J."/>
            <person name="Amann R."/>
            <person name="Jetten M.S.M."/>
            <person name="Mascher T."/>
            <person name="Medema M.H."/>
            <person name="Devos D.P."/>
            <person name="Kaster A.-K."/>
            <person name="Ovreas L."/>
            <person name="Rohde M."/>
            <person name="Galperin M.Y."/>
            <person name="Jogler C."/>
        </authorList>
    </citation>
    <scope>NUCLEOTIDE SEQUENCE [LARGE SCALE GENOMIC DNA]</scope>
    <source>
        <strain evidence="4 5">Mal52</strain>
    </source>
</reference>
<keyword evidence="1 2" id="KW-0597">Phosphoprotein</keyword>
<feature type="domain" description="Response regulatory" evidence="3">
    <location>
        <begin position="6"/>
        <end position="121"/>
    </location>
</feature>
<dbReference type="PANTHER" id="PTHR44591:SF3">
    <property type="entry name" value="RESPONSE REGULATORY DOMAIN-CONTAINING PROTEIN"/>
    <property type="match status" value="1"/>
</dbReference>
<dbReference type="SUPFAM" id="SSF52172">
    <property type="entry name" value="CheY-like"/>
    <property type="match status" value="1"/>
</dbReference>
<evidence type="ECO:0000259" key="3">
    <source>
        <dbReference type="PROSITE" id="PS50110"/>
    </source>
</evidence>
<gene>
    <name evidence="4" type="primary">yycF_1</name>
    <name evidence="4" type="ORF">Mal52_47240</name>
</gene>
<keyword evidence="5" id="KW-1185">Reference proteome</keyword>
<organism evidence="4 5">
    <name type="scientific">Symmachiella dynata</name>
    <dbReference type="NCBI Taxonomy" id="2527995"/>
    <lineage>
        <taxon>Bacteria</taxon>
        <taxon>Pseudomonadati</taxon>
        <taxon>Planctomycetota</taxon>
        <taxon>Planctomycetia</taxon>
        <taxon>Planctomycetales</taxon>
        <taxon>Planctomycetaceae</taxon>
        <taxon>Symmachiella</taxon>
    </lineage>
</organism>
<dbReference type="Gene3D" id="3.40.50.2300">
    <property type="match status" value="1"/>
</dbReference>
<dbReference type="SMART" id="SM00448">
    <property type="entry name" value="REC"/>
    <property type="match status" value="1"/>
</dbReference>
<dbReference type="PANTHER" id="PTHR44591">
    <property type="entry name" value="STRESS RESPONSE REGULATOR PROTEIN 1"/>
    <property type="match status" value="1"/>
</dbReference>
<evidence type="ECO:0000313" key="5">
    <source>
        <dbReference type="Proteomes" id="UP000319383"/>
    </source>
</evidence>
<dbReference type="InterPro" id="IPR001789">
    <property type="entry name" value="Sig_transdc_resp-reg_receiver"/>
</dbReference>
<dbReference type="RefSeq" id="WP_145378743.1">
    <property type="nucleotide sequence ID" value="NZ_CAXBED010000166.1"/>
</dbReference>
<sequence>MNQLQKVLVVDDNPVNLAVLYEILEDDYEVEYARNGHDAIRIAEECLVDIILLDVMMPGMDGLEVCRRLRANLTLKDAIIIMVSAKAMPSERAAGIVAGADDYITKPFNEMHLLETIRRCQRISRSTIGQTATSVSNEENA</sequence>
<evidence type="ECO:0000256" key="2">
    <source>
        <dbReference type="PROSITE-ProRule" id="PRU00169"/>
    </source>
</evidence>
<accession>A0A517ZUV5</accession>
<proteinExistence type="predicted"/>
<dbReference type="InterPro" id="IPR011006">
    <property type="entry name" value="CheY-like_superfamily"/>
</dbReference>
<feature type="modified residue" description="4-aspartylphosphate" evidence="2">
    <location>
        <position position="54"/>
    </location>
</feature>
<dbReference type="EMBL" id="CP036276">
    <property type="protein sequence ID" value="QDU46206.1"/>
    <property type="molecule type" value="Genomic_DNA"/>
</dbReference>
<dbReference type="GO" id="GO:0000160">
    <property type="term" value="P:phosphorelay signal transduction system"/>
    <property type="evidence" value="ECO:0007669"/>
    <property type="project" value="InterPro"/>
</dbReference>
<dbReference type="InterPro" id="IPR050595">
    <property type="entry name" value="Bact_response_regulator"/>
</dbReference>
<protein>
    <submittedName>
        <fullName evidence="4">Transcriptional regulatory protein YycF</fullName>
    </submittedName>
</protein>